<dbReference type="EMBL" id="CAAALY010087582">
    <property type="protein sequence ID" value="VEL27485.1"/>
    <property type="molecule type" value="Genomic_DNA"/>
</dbReference>
<feature type="compositionally biased region" description="Low complexity" evidence="1">
    <location>
        <begin position="32"/>
        <end position="56"/>
    </location>
</feature>
<accession>A0A448X402</accession>
<sequence>MPVQLTGQKKDAEVQPNFQVPLASAPTVRALAMASSTSASSSSAPAAAAAAAAAAAEGEDVSANAKRTSIESSRPMETEDVADEHVVKQPQRGRLRGEALAKANRRGRQTLAGSNDRLETRTTTELAGSCRRGRGRSGSPLLSPSPSPQKGDSRRGGKGEKRWDWPESLQASCRKDEQESGRERLELADTEHTHTHTRTQSSL</sequence>
<gene>
    <name evidence="2" type="ORF">PXEA_LOCUS20925</name>
</gene>
<protein>
    <submittedName>
        <fullName evidence="2">Uncharacterized protein</fullName>
    </submittedName>
</protein>
<keyword evidence="3" id="KW-1185">Reference proteome</keyword>
<dbReference type="Proteomes" id="UP000784294">
    <property type="component" value="Unassembled WGS sequence"/>
</dbReference>
<proteinExistence type="predicted"/>
<name>A0A448X402_9PLAT</name>
<evidence type="ECO:0000256" key="1">
    <source>
        <dbReference type="SAM" id="MobiDB-lite"/>
    </source>
</evidence>
<feature type="compositionally biased region" description="Basic and acidic residues" evidence="1">
    <location>
        <begin position="151"/>
        <end position="165"/>
    </location>
</feature>
<evidence type="ECO:0000313" key="2">
    <source>
        <dbReference type="EMBL" id="VEL27485.1"/>
    </source>
</evidence>
<comment type="caution">
    <text evidence="2">The sequence shown here is derived from an EMBL/GenBank/DDBJ whole genome shotgun (WGS) entry which is preliminary data.</text>
</comment>
<dbReference type="AlphaFoldDB" id="A0A448X402"/>
<reference evidence="2" key="1">
    <citation type="submission" date="2018-11" db="EMBL/GenBank/DDBJ databases">
        <authorList>
            <consortium name="Pathogen Informatics"/>
        </authorList>
    </citation>
    <scope>NUCLEOTIDE SEQUENCE</scope>
</reference>
<organism evidence="2 3">
    <name type="scientific">Protopolystoma xenopodis</name>
    <dbReference type="NCBI Taxonomy" id="117903"/>
    <lineage>
        <taxon>Eukaryota</taxon>
        <taxon>Metazoa</taxon>
        <taxon>Spiralia</taxon>
        <taxon>Lophotrochozoa</taxon>
        <taxon>Platyhelminthes</taxon>
        <taxon>Monogenea</taxon>
        <taxon>Polyopisthocotylea</taxon>
        <taxon>Polystomatidea</taxon>
        <taxon>Polystomatidae</taxon>
        <taxon>Protopolystoma</taxon>
    </lineage>
</organism>
<feature type="region of interest" description="Disordered" evidence="1">
    <location>
        <begin position="32"/>
        <end position="203"/>
    </location>
</feature>
<evidence type="ECO:0000313" key="3">
    <source>
        <dbReference type="Proteomes" id="UP000784294"/>
    </source>
</evidence>
<feature type="compositionally biased region" description="Basic and acidic residues" evidence="1">
    <location>
        <begin position="173"/>
        <end position="194"/>
    </location>
</feature>